<evidence type="ECO:0008006" key="3">
    <source>
        <dbReference type="Google" id="ProtNLM"/>
    </source>
</evidence>
<proteinExistence type="predicted"/>
<dbReference type="InterPro" id="IPR036610">
    <property type="entry name" value="PEBP-like_sf"/>
</dbReference>
<organism evidence="1 2">
    <name type="scientific">Monilinia fructicola</name>
    <name type="common">Brown rot fungus</name>
    <name type="synonym">Ciboria fructicola</name>
    <dbReference type="NCBI Taxonomy" id="38448"/>
    <lineage>
        <taxon>Eukaryota</taxon>
        <taxon>Fungi</taxon>
        <taxon>Dikarya</taxon>
        <taxon>Ascomycota</taxon>
        <taxon>Pezizomycotina</taxon>
        <taxon>Leotiomycetes</taxon>
        <taxon>Helotiales</taxon>
        <taxon>Sclerotiniaceae</taxon>
        <taxon>Monilinia</taxon>
    </lineage>
</organism>
<evidence type="ECO:0000313" key="2">
    <source>
        <dbReference type="Proteomes" id="UP000322873"/>
    </source>
</evidence>
<keyword evidence="2" id="KW-1185">Reference proteome</keyword>
<dbReference type="EMBL" id="VICG01000002">
    <property type="protein sequence ID" value="KAA8575578.1"/>
    <property type="molecule type" value="Genomic_DNA"/>
</dbReference>
<dbReference type="InterPro" id="IPR035810">
    <property type="entry name" value="PEBP_euk"/>
</dbReference>
<dbReference type="InterPro" id="IPR008914">
    <property type="entry name" value="PEBP"/>
</dbReference>
<sequence length="196" mass="21528">MPANEVVKRIHDAIEKNTSQVLGVSYNGKAITTKQYLPRALAQSAPEISYAVPDPSSTYIVVMLDLDAPFPSLGVLGPILHWIQPGFKAGPDNVLTSDAPFVANYIGPAPPPGSGPHRYSFYLFEQPEDFDGNKYAPAGGKPLSNWFRMRYDLDNWQKTAKLGEPLAANYFLMDTVTLGSMGVYCDCNFTSQFTLD</sequence>
<dbReference type="Gene3D" id="3.90.280.10">
    <property type="entry name" value="PEBP-like"/>
    <property type="match status" value="1"/>
</dbReference>
<dbReference type="GO" id="GO:0046578">
    <property type="term" value="P:regulation of Ras protein signal transduction"/>
    <property type="evidence" value="ECO:0007669"/>
    <property type="project" value="TreeGrafter"/>
</dbReference>
<dbReference type="Proteomes" id="UP000322873">
    <property type="component" value="Unassembled WGS sequence"/>
</dbReference>
<dbReference type="AlphaFoldDB" id="A0A5M9K198"/>
<dbReference type="PANTHER" id="PTHR11362">
    <property type="entry name" value="PHOSPHATIDYLETHANOLAMINE-BINDING PROTEIN"/>
    <property type="match status" value="1"/>
</dbReference>
<dbReference type="VEuPathDB" id="FungiDB:MFRU_020g00050"/>
<evidence type="ECO:0000313" key="1">
    <source>
        <dbReference type="EMBL" id="KAA8575578.1"/>
    </source>
</evidence>
<dbReference type="CDD" id="cd00866">
    <property type="entry name" value="PEBP_euk"/>
    <property type="match status" value="1"/>
</dbReference>
<dbReference type="GO" id="GO:0030162">
    <property type="term" value="P:regulation of proteolysis"/>
    <property type="evidence" value="ECO:0007669"/>
    <property type="project" value="TreeGrafter"/>
</dbReference>
<protein>
    <recommendedName>
        <fullName evidence="3">Phosphatidylethanolamine-binding protein</fullName>
    </recommendedName>
</protein>
<dbReference type="FunFam" id="3.90.280.10:FF:000013">
    <property type="entry name" value="Protease inhibitor (Tfs1), putative"/>
    <property type="match status" value="1"/>
</dbReference>
<gene>
    <name evidence="1" type="ORF">EYC84_004716</name>
</gene>
<reference evidence="1 2" key="1">
    <citation type="submission" date="2019-06" db="EMBL/GenBank/DDBJ databases">
        <title>Genome Sequence of the Brown Rot Fungal Pathogen Monilinia fructicola.</title>
        <authorList>
            <person name="De Miccolis Angelini R.M."/>
            <person name="Landi L."/>
            <person name="Abate D."/>
            <person name="Pollastro S."/>
            <person name="Romanazzi G."/>
            <person name="Faretra F."/>
        </authorList>
    </citation>
    <scope>NUCLEOTIDE SEQUENCE [LARGE SCALE GENOMIC DNA]</scope>
    <source>
        <strain evidence="1 2">Mfrc123</strain>
    </source>
</reference>
<accession>A0A5M9K198</accession>
<dbReference type="GO" id="GO:0005543">
    <property type="term" value="F:phospholipid binding"/>
    <property type="evidence" value="ECO:0007669"/>
    <property type="project" value="TreeGrafter"/>
</dbReference>
<dbReference type="Pfam" id="PF01161">
    <property type="entry name" value="PBP"/>
    <property type="match status" value="1"/>
</dbReference>
<dbReference type="GO" id="GO:0030414">
    <property type="term" value="F:peptidase inhibitor activity"/>
    <property type="evidence" value="ECO:0007669"/>
    <property type="project" value="TreeGrafter"/>
</dbReference>
<name>A0A5M9K198_MONFR</name>
<dbReference type="PANTHER" id="PTHR11362:SF78">
    <property type="entry name" value="PROTEASE INHIBITOR"/>
    <property type="match status" value="1"/>
</dbReference>
<dbReference type="SUPFAM" id="SSF49777">
    <property type="entry name" value="PEBP-like"/>
    <property type="match status" value="1"/>
</dbReference>
<comment type="caution">
    <text evidence="1">The sequence shown here is derived from an EMBL/GenBank/DDBJ whole genome shotgun (WGS) entry which is preliminary data.</text>
</comment>